<proteinExistence type="predicted"/>
<organism evidence="1 2">
    <name type="scientific">Arthrobacter cheniae</name>
    <dbReference type="NCBI Taxonomy" id="1258888"/>
    <lineage>
        <taxon>Bacteria</taxon>
        <taxon>Bacillati</taxon>
        <taxon>Actinomycetota</taxon>
        <taxon>Actinomycetes</taxon>
        <taxon>Micrococcales</taxon>
        <taxon>Micrococcaceae</taxon>
        <taxon>Arthrobacter</taxon>
    </lineage>
</organism>
<dbReference type="Proteomes" id="UP000272560">
    <property type="component" value="Unassembled WGS sequence"/>
</dbReference>
<sequence>MTHAPVRIEQPAYTHSLRRHFADLRDGTHGGAVTRRDKEELFFEAVDLLRPYALQVLKEMNEAMLLGQGIVKDSGTAQTLDGPLRSWTLSWEEQRSLALPPVSLHAYYGRGFHHPHLRGGTVREWPMNVFTAQHAAEEVPLLRSIASADLHNLVFMADFTIVPACAPGTTYPTR</sequence>
<accession>A0A3A5M9A6</accession>
<evidence type="ECO:0000313" key="2">
    <source>
        <dbReference type="Proteomes" id="UP000272560"/>
    </source>
</evidence>
<name>A0A3A5M9A6_9MICC</name>
<reference evidence="1 2" key="1">
    <citation type="submission" date="2018-09" db="EMBL/GenBank/DDBJ databases">
        <title>Novel species of Arthrobacter.</title>
        <authorList>
            <person name="Liu Q."/>
            <person name="Xin Y.-H."/>
        </authorList>
    </citation>
    <scope>NUCLEOTIDE SEQUENCE [LARGE SCALE GENOMIC DNA]</scope>
    <source>
        <strain evidence="1 2">Hz2</strain>
    </source>
</reference>
<dbReference type="OrthoDB" id="4223162at2"/>
<keyword evidence="2" id="KW-1185">Reference proteome</keyword>
<protein>
    <submittedName>
        <fullName evidence="1">Uncharacterized protein</fullName>
    </submittedName>
</protein>
<dbReference type="AlphaFoldDB" id="A0A3A5M9A6"/>
<dbReference type="EMBL" id="QZVT01000007">
    <property type="protein sequence ID" value="RJT77952.1"/>
    <property type="molecule type" value="Genomic_DNA"/>
</dbReference>
<comment type="caution">
    <text evidence="1">The sequence shown here is derived from an EMBL/GenBank/DDBJ whole genome shotgun (WGS) entry which is preliminary data.</text>
</comment>
<evidence type="ECO:0000313" key="1">
    <source>
        <dbReference type="EMBL" id="RJT77952.1"/>
    </source>
</evidence>
<gene>
    <name evidence="1" type="ORF">D6T63_13400</name>
</gene>